<proteinExistence type="predicted"/>
<dbReference type="Proteomes" id="UP001165121">
    <property type="component" value="Unassembled WGS sequence"/>
</dbReference>
<comment type="caution">
    <text evidence="2">The sequence shown here is derived from an EMBL/GenBank/DDBJ whole genome shotgun (WGS) entry which is preliminary data.</text>
</comment>
<accession>A0A9W7CQR7</accession>
<keyword evidence="3" id="KW-1185">Reference proteome</keyword>
<feature type="region of interest" description="Disordered" evidence="1">
    <location>
        <begin position="86"/>
        <end position="110"/>
    </location>
</feature>
<gene>
    <name evidence="2" type="ORF">Pfra01_001153700</name>
</gene>
<evidence type="ECO:0000313" key="2">
    <source>
        <dbReference type="EMBL" id="GMF39149.1"/>
    </source>
</evidence>
<name>A0A9W7CQR7_9STRA</name>
<evidence type="ECO:0000256" key="1">
    <source>
        <dbReference type="SAM" id="MobiDB-lite"/>
    </source>
</evidence>
<evidence type="ECO:0000313" key="3">
    <source>
        <dbReference type="Proteomes" id="UP001165121"/>
    </source>
</evidence>
<organism evidence="2 3">
    <name type="scientific">Phytophthora fragariaefolia</name>
    <dbReference type="NCBI Taxonomy" id="1490495"/>
    <lineage>
        <taxon>Eukaryota</taxon>
        <taxon>Sar</taxon>
        <taxon>Stramenopiles</taxon>
        <taxon>Oomycota</taxon>
        <taxon>Peronosporomycetes</taxon>
        <taxon>Peronosporales</taxon>
        <taxon>Peronosporaceae</taxon>
        <taxon>Phytophthora</taxon>
    </lineage>
</organism>
<dbReference type="EMBL" id="BSXT01001137">
    <property type="protein sequence ID" value="GMF39149.1"/>
    <property type="molecule type" value="Genomic_DNA"/>
</dbReference>
<dbReference type="AlphaFoldDB" id="A0A9W7CQR7"/>
<protein>
    <submittedName>
        <fullName evidence="2">Unnamed protein product</fullName>
    </submittedName>
</protein>
<sequence>MKLYESQSKEVDFYRVQHASPGISYVHRDDRKYSVRVQHRVTLIQFVLHESLYMRLYQLTQATMPAPCCCISKSWQAPLGLLVRRGLPGQGGTSSSESRGERRRCFTSTTSCSKAWKTQNEALSKQWRGGWPKQHPADATTAGN</sequence>
<reference evidence="2" key="1">
    <citation type="submission" date="2023-04" db="EMBL/GenBank/DDBJ databases">
        <title>Phytophthora fragariaefolia NBRC 109709.</title>
        <authorList>
            <person name="Ichikawa N."/>
            <person name="Sato H."/>
            <person name="Tonouchi N."/>
        </authorList>
    </citation>
    <scope>NUCLEOTIDE SEQUENCE</scope>
    <source>
        <strain evidence="2">NBRC 109709</strain>
    </source>
</reference>
<feature type="compositionally biased region" description="Low complexity" evidence="1">
    <location>
        <begin position="86"/>
        <end position="97"/>
    </location>
</feature>